<name>A0A9P6CBT3_9AGAR</name>
<dbReference type="OrthoDB" id="122279at2759"/>
<keyword evidence="2" id="KW-0808">Transferase</keyword>
<keyword evidence="2" id="KW-0418">Kinase</keyword>
<dbReference type="Pfam" id="PF07714">
    <property type="entry name" value="PK_Tyr_Ser-Thr"/>
    <property type="match status" value="1"/>
</dbReference>
<dbReference type="InterPro" id="IPR001245">
    <property type="entry name" value="Ser-Thr/Tyr_kinase_cat_dom"/>
</dbReference>
<comment type="caution">
    <text evidence="2">The sequence shown here is derived from an EMBL/GenBank/DDBJ whole genome shotgun (WGS) entry which is preliminary data.</text>
</comment>
<feature type="domain" description="Protein kinase" evidence="1">
    <location>
        <begin position="26"/>
        <end position="299"/>
    </location>
</feature>
<feature type="non-terminal residue" evidence="2">
    <location>
        <position position="1"/>
    </location>
</feature>
<dbReference type="Proteomes" id="UP000807353">
    <property type="component" value="Unassembled WGS sequence"/>
</dbReference>
<dbReference type="InterPro" id="IPR011009">
    <property type="entry name" value="Kinase-like_dom_sf"/>
</dbReference>
<proteinExistence type="predicted"/>
<dbReference type="PANTHER" id="PTHR44329">
    <property type="entry name" value="SERINE/THREONINE-PROTEIN KINASE TNNI3K-RELATED"/>
    <property type="match status" value="1"/>
</dbReference>
<dbReference type="InterPro" id="IPR008271">
    <property type="entry name" value="Ser/Thr_kinase_AS"/>
</dbReference>
<dbReference type="InterPro" id="IPR051681">
    <property type="entry name" value="Ser/Thr_Kinases-Pseudokinases"/>
</dbReference>
<evidence type="ECO:0000313" key="2">
    <source>
        <dbReference type="EMBL" id="KAF9459862.1"/>
    </source>
</evidence>
<dbReference type="InterPro" id="IPR000719">
    <property type="entry name" value="Prot_kinase_dom"/>
</dbReference>
<dbReference type="SMART" id="SM00220">
    <property type="entry name" value="S_TKc"/>
    <property type="match status" value="1"/>
</dbReference>
<dbReference type="GO" id="GO:0004674">
    <property type="term" value="F:protein serine/threonine kinase activity"/>
    <property type="evidence" value="ECO:0007669"/>
    <property type="project" value="TreeGrafter"/>
</dbReference>
<dbReference type="GO" id="GO:0005524">
    <property type="term" value="F:ATP binding"/>
    <property type="evidence" value="ECO:0007669"/>
    <property type="project" value="InterPro"/>
</dbReference>
<dbReference type="PIRSF" id="PIRSF000654">
    <property type="entry name" value="Integrin-linked_kinase"/>
    <property type="match status" value="1"/>
</dbReference>
<dbReference type="Gene3D" id="1.10.510.10">
    <property type="entry name" value="Transferase(Phosphotransferase) domain 1"/>
    <property type="match status" value="1"/>
</dbReference>
<sequence>LVTAVQRLSDRSGLYPTCFNIDSVELVSETPVAHGGFGDIFQGVFNGQSVCLKTIRLYQHSQVEYFMKRLSKEAIIWGQLTHPNLLPFYGTYRFRSRACLVSPWLEYGDITNYLKSHPNANRMLLAKDVSEGVLYLHTIDIIHGDLKGANILVTDNGRACLADFGLSSVTDAQILNWTSHSSVGSKGGTVRWQAPELFDFDGDTLVHNTKASDIYSLSCVFYELFTGSVPFYNLFRAPAVMYRVQSGGQPARPADSHIVWQSWGLTAEVWSLMESCWNRIPDARPSIDDIASQLSQTIVEDNRPTEPDGSQFATRFHTSVGGYTGPFDCNELEALIAGGGPVD</sequence>
<dbReference type="SUPFAM" id="SSF56112">
    <property type="entry name" value="Protein kinase-like (PK-like)"/>
    <property type="match status" value="1"/>
</dbReference>
<organism evidence="2 3">
    <name type="scientific">Collybia nuda</name>
    <dbReference type="NCBI Taxonomy" id="64659"/>
    <lineage>
        <taxon>Eukaryota</taxon>
        <taxon>Fungi</taxon>
        <taxon>Dikarya</taxon>
        <taxon>Basidiomycota</taxon>
        <taxon>Agaricomycotina</taxon>
        <taxon>Agaricomycetes</taxon>
        <taxon>Agaricomycetidae</taxon>
        <taxon>Agaricales</taxon>
        <taxon>Tricholomatineae</taxon>
        <taxon>Clitocybaceae</taxon>
        <taxon>Collybia</taxon>
    </lineage>
</organism>
<dbReference type="EMBL" id="MU150309">
    <property type="protein sequence ID" value="KAF9459862.1"/>
    <property type="molecule type" value="Genomic_DNA"/>
</dbReference>
<keyword evidence="3" id="KW-1185">Reference proteome</keyword>
<evidence type="ECO:0000313" key="3">
    <source>
        <dbReference type="Proteomes" id="UP000807353"/>
    </source>
</evidence>
<dbReference type="PROSITE" id="PS00108">
    <property type="entry name" value="PROTEIN_KINASE_ST"/>
    <property type="match status" value="1"/>
</dbReference>
<dbReference type="PROSITE" id="PS50011">
    <property type="entry name" value="PROTEIN_KINASE_DOM"/>
    <property type="match status" value="1"/>
</dbReference>
<reference evidence="2" key="1">
    <citation type="submission" date="2020-11" db="EMBL/GenBank/DDBJ databases">
        <authorList>
            <consortium name="DOE Joint Genome Institute"/>
            <person name="Ahrendt S."/>
            <person name="Riley R."/>
            <person name="Andreopoulos W."/>
            <person name="Labutti K."/>
            <person name="Pangilinan J."/>
            <person name="Ruiz-Duenas F.J."/>
            <person name="Barrasa J.M."/>
            <person name="Sanchez-Garcia M."/>
            <person name="Camarero S."/>
            <person name="Miyauchi S."/>
            <person name="Serrano A."/>
            <person name="Linde D."/>
            <person name="Babiker R."/>
            <person name="Drula E."/>
            <person name="Ayuso-Fernandez I."/>
            <person name="Pacheco R."/>
            <person name="Padilla G."/>
            <person name="Ferreira P."/>
            <person name="Barriuso J."/>
            <person name="Kellner H."/>
            <person name="Castanera R."/>
            <person name="Alfaro M."/>
            <person name="Ramirez L."/>
            <person name="Pisabarro A.G."/>
            <person name="Kuo A."/>
            <person name="Tritt A."/>
            <person name="Lipzen A."/>
            <person name="He G."/>
            <person name="Yan M."/>
            <person name="Ng V."/>
            <person name="Cullen D."/>
            <person name="Martin F."/>
            <person name="Rosso M.-N."/>
            <person name="Henrissat B."/>
            <person name="Hibbett D."/>
            <person name="Martinez A.T."/>
            <person name="Grigoriev I.V."/>
        </authorList>
    </citation>
    <scope>NUCLEOTIDE SEQUENCE</scope>
    <source>
        <strain evidence="2">CBS 247.69</strain>
    </source>
</reference>
<gene>
    <name evidence="2" type="ORF">BDZ94DRAFT_1170814</name>
</gene>
<accession>A0A9P6CBT3</accession>
<protein>
    <submittedName>
        <fullName evidence="2">Kinase-like domain-containing protein</fullName>
    </submittedName>
</protein>
<dbReference type="AlphaFoldDB" id="A0A9P6CBT3"/>
<evidence type="ECO:0000259" key="1">
    <source>
        <dbReference type="PROSITE" id="PS50011"/>
    </source>
</evidence>